<evidence type="ECO:0000256" key="1">
    <source>
        <dbReference type="ARBA" id="ARBA00001946"/>
    </source>
</evidence>
<sequence length="445" mass="49139">MSSHKMTIKFTNQAHALETVVSVLARHKTDDYYAYERGENWYIGIGSQASLVFDSKGETVTVNTESSQASRPMDGSSVTDIAREFVSDNMKTGCRIFGQAGFNYAAHVRGQAFTFGNWPLLALLVPRIEIILHQHTVTLKGIHDEEVKGLYESIQHDTGGLGLIRPRNIQPIDTQDTNGDYIARVERALSDIAQGQYTKVIPSRAVEIKYRINMPATLLDGRRSNNPARSFSLNHAGYQATGFSPELVMSVDNGRVTTEPLAGTRSTTGTNEEAEELRHELLNDPKEIVEHVVSVREAITELRQLCSPDTIKVEDLMSIRTRGSVQHLGSRVAGTLSPEKDVWDAFNVLFPSITASGIPKHVATEAIQRLEDEPRELYSGAVFMIEDLASFEAALVLRTAFQDQGRGWIQAGAGVISQSNPQRELMETREKLASIAPFVIPDVSS</sequence>
<dbReference type="PANTHER" id="PTHR11236">
    <property type="entry name" value="AMINOBENZOATE/ANTHRANILATE SYNTHASE"/>
    <property type="match status" value="1"/>
</dbReference>
<dbReference type="Pfam" id="PF00425">
    <property type="entry name" value="Chorismate_bind"/>
    <property type="match status" value="1"/>
</dbReference>
<evidence type="ECO:0000256" key="2">
    <source>
        <dbReference type="ARBA" id="ARBA00022723"/>
    </source>
</evidence>
<dbReference type="InterPro" id="IPR005801">
    <property type="entry name" value="ADC_synthase"/>
</dbReference>
<accession>A0A9W9WQE6</accession>
<protein>
    <recommendedName>
        <fullName evidence="5">Chorismate-utilising enzyme C-terminal domain-containing protein</fullName>
    </recommendedName>
</protein>
<dbReference type="OrthoDB" id="1865897at2759"/>
<dbReference type="Proteomes" id="UP001147760">
    <property type="component" value="Unassembled WGS sequence"/>
</dbReference>
<feature type="domain" description="Chorismate-utilising enzyme C-terminal" evidence="5">
    <location>
        <begin position="180"/>
        <end position="431"/>
    </location>
</feature>
<keyword evidence="7" id="KW-1185">Reference proteome</keyword>
<dbReference type="GO" id="GO:0046872">
    <property type="term" value="F:metal ion binding"/>
    <property type="evidence" value="ECO:0007669"/>
    <property type="project" value="UniProtKB-KW"/>
</dbReference>
<name>A0A9W9WQE6_9EURO</name>
<dbReference type="Gene3D" id="3.60.120.10">
    <property type="entry name" value="Anthranilate synthase"/>
    <property type="match status" value="1"/>
</dbReference>
<keyword evidence="3" id="KW-0460">Magnesium</keyword>
<reference evidence="6" key="1">
    <citation type="submission" date="2022-12" db="EMBL/GenBank/DDBJ databases">
        <authorList>
            <person name="Petersen C."/>
        </authorList>
    </citation>
    <scope>NUCLEOTIDE SEQUENCE</scope>
    <source>
        <strain evidence="6">IBT 17660</strain>
    </source>
</reference>
<dbReference type="AlphaFoldDB" id="A0A9W9WQE6"/>
<evidence type="ECO:0000313" key="6">
    <source>
        <dbReference type="EMBL" id="KAJ5471347.1"/>
    </source>
</evidence>
<dbReference type="GO" id="GO:0016833">
    <property type="term" value="F:oxo-acid-lyase activity"/>
    <property type="evidence" value="ECO:0007669"/>
    <property type="project" value="InterPro"/>
</dbReference>
<dbReference type="SUPFAM" id="SSF56322">
    <property type="entry name" value="ADC synthase"/>
    <property type="match status" value="1"/>
</dbReference>
<dbReference type="EMBL" id="JAPWDO010000005">
    <property type="protein sequence ID" value="KAJ5471347.1"/>
    <property type="molecule type" value="Genomic_DNA"/>
</dbReference>
<evidence type="ECO:0000259" key="5">
    <source>
        <dbReference type="Pfam" id="PF00425"/>
    </source>
</evidence>
<comment type="caution">
    <text evidence="6">The sequence shown here is derived from an EMBL/GenBank/DDBJ whole genome shotgun (WGS) entry which is preliminary data.</text>
</comment>
<dbReference type="GO" id="GO:0000162">
    <property type="term" value="P:L-tryptophan biosynthetic process"/>
    <property type="evidence" value="ECO:0007669"/>
    <property type="project" value="TreeGrafter"/>
</dbReference>
<keyword evidence="2" id="KW-0479">Metal-binding</keyword>
<comment type="cofactor">
    <cofactor evidence="1">
        <name>Mg(2+)</name>
        <dbReference type="ChEBI" id="CHEBI:18420"/>
    </cofactor>
</comment>
<reference evidence="6" key="2">
    <citation type="journal article" date="2023" name="IMA Fungus">
        <title>Comparative genomic study of the Penicillium genus elucidates a diverse pangenome and 15 lateral gene transfer events.</title>
        <authorList>
            <person name="Petersen C."/>
            <person name="Sorensen T."/>
            <person name="Nielsen M.R."/>
            <person name="Sondergaard T.E."/>
            <person name="Sorensen J.L."/>
            <person name="Fitzpatrick D.A."/>
            <person name="Frisvad J.C."/>
            <person name="Nielsen K.L."/>
        </authorList>
    </citation>
    <scope>NUCLEOTIDE SEQUENCE</scope>
    <source>
        <strain evidence="6">IBT 17660</strain>
    </source>
</reference>
<dbReference type="InterPro" id="IPR015890">
    <property type="entry name" value="Chorismate_C"/>
</dbReference>
<evidence type="ECO:0000256" key="4">
    <source>
        <dbReference type="ARBA" id="ARBA00023239"/>
    </source>
</evidence>
<evidence type="ECO:0000256" key="3">
    <source>
        <dbReference type="ARBA" id="ARBA00022842"/>
    </source>
</evidence>
<proteinExistence type="predicted"/>
<dbReference type="NCBIfam" id="TIGR03494">
    <property type="entry name" value="salicyl_syn"/>
    <property type="match status" value="1"/>
</dbReference>
<organism evidence="6 7">
    <name type="scientific">Penicillium desertorum</name>
    <dbReference type="NCBI Taxonomy" id="1303715"/>
    <lineage>
        <taxon>Eukaryota</taxon>
        <taxon>Fungi</taxon>
        <taxon>Dikarya</taxon>
        <taxon>Ascomycota</taxon>
        <taxon>Pezizomycotina</taxon>
        <taxon>Eurotiomycetes</taxon>
        <taxon>Eurotiomycetidae</taxon>
        <taxon>Eurotiales</taxon>
        <taxon>Aspergillaceae</taxon>
        <taxon>Penicillium</taxon>
    </lineage>
</organism>
<dbReference type="InterPro" id="IPR019996">
    <property type="entry name" value="Salicylate_synthase"/>
</dbReference>
<dbReference type="GO" id="GO:0008909">
    <property type="term" value="F:isochorismate synthase activity"/>
    <property type="evidence" value="ECO:0007669"/>
    <property type="project" value="InterPro"/>
</dbReference>
<gene>
    <name evidence="6" type="ORF">N7530_008704</name>
</gene>
<dbReference type="PANTHER" id="PTHR11236:SF48">
    <property type="entry name" value="ISOCHORISMATE SYNTHASE MENF"/>
    <property type="match status" value="1"/>
</dbReference>
<dbReference type="InterPro" id="IPR019999">
    <property type="entry name" value="Anth_synth_I-like"/>
</dbReference>
<keyword evidence="4" id="KW-0456">Lyase</keyword>
<evidence type="ECO:0000313" key="7">
    <source>
        <dbReference type="Proteomes" id="UP001147760"/>
    </source>
</evidence>